<dbReference type="RefSeq" id="WP_289545340.1">
    <property type="nucleotide sequence ID" value="NZ_JAUDDZ010000010.1"/>
</dbReference>
<accession>A0ABT7VA34</accession>
<keyword evidence="1" id="KW-0808">Transferase</keyword>
<dbReference type="SUPFAM" id="SSF53955">
    <property type="entry name" value="Lysozyme-like"/>
    <property type="match status" value="1"/>
</dbReference>
<evidence type="ECO:0000313" key="3">
    <source>
        <dbReference type="EMBL" id="MDM8275350.1"/>
    </source>
</evidence>
<evidence type="ECO:0000256" key="1">
    <source>
        <dbReference type="ARBA" id="ARBA00022679"/>
    </source>
</evidence>
<proteinExistence type="predicted"/>
<organism evidence="3 4">
    <name type="scientific">Enorma phocaeensis</name>
    <dbReference type="NCBI Taxonomy" id="1871019"/>
    <lineage>
        <taxon>Bacteria</taxon>
        <taxon>Bacillati</taxon>
        <taxon>Actinomycetota</taxon>
        <taxon>Coriobacteriia</taxon>
        <taxon>Coriobacteriales</taxon>
        <taxon>Coriobacteriaceae</taxon>
        <taxon>Enorma</taxon>
    </lineage>
</organism>
<dbReference type="InterPro" id="IPR050396">
    <property type="entry name" value="Glycosyltr_51/Transpeptidase"/>
</dbReference>
<dbReference type="EMBL" id="JAUDDZ010000010">
    <property type="protein sequence ID" value="MDM8275350.1"/>
    <property type="molecule type" value="Genomic_DNA"/>
</dbReference>
<dbReference type="InterPro" id="IPR023346">
    <property type="entry name" value="Lysozyme-like_dom_sf"/>
</dbReference>
<reference evidence="4" key="1">
    <citation type="submission" date="2023-06" db="EMBL/GenBank/DDBJ databases">
        <title>Identification and characterization of horizontal gene transfer across gut microbiota members of farm animals based on homology search.</title>
        <authorList>
            <person name="Zeman M."/>
            <person name="Kubasova T."/>
            <person name="Jahodarova E."/>
            <person name="Nykrynova M."/>
            <person name="Rychlik I."/>
        </authorList>
    </citation>
    <scope>NUCLEOTIDE SEQUENCE [LARGE SCALE GENOMIC DNA]</scope>
    <source>
        <strain evidence="4">154_Feed</strain>
    </source>
</reference>
<dbReference type="Gene3D" id="1.10.3810.10">
    <property type="entry name" value="Biosynthetic peptidoglycan transglycosylase-like"/>
    <property type="match status" value="1"/>
</dbReference>
<evidence type="ECO:0000259" key="2">
    <source>
        <dbReference type="Pfam" id="PF00912"/>
    </source>
</evidence>
<sequence length="226" mass="24651">MGLLAKVLKRVLLAALVLVLAVCAVTAWRGYGLYRDALSRHGIEEAVAELKEGPGYTSVDELPQVYLDAVVAVEDHRFYEHGGIDAIAICRAAVNDLRTLSLREGGSTITQQLAKNLFFTQEKRFSRKVAEVFMAFDLEALYSKREILELYVNSAYFGDGFTGIGQAAPGLLGKKPQDMTDYESTLMAGLPNAPNVLSADQDAAAARQRLVVRQMEKYGFDPGTAG</sequence>
<dbReference type="PANTHER" id="PTHR32282:SF33">
    <property type="entry name" value="PEPTIDOGLYCAN GLYCOSYLTRANSFERASE"/>
    <property type="match status" value="1"/>
</dbReference>
<gene>
    <name evidence="3" type="ORF">QUW28_07575</name>
</gene>
<dbReference type="InterPro" id="IPR001264">
    <property type="entry name" value="Glyco_trans_51"/>
</dbReference>
<dbReference type="InterPro" id="IPR036950">
    <property type="entry name" value="PBP_transglycosylase"/>
</dbReference>
<dbReference type="Proteomes" id="UP001529421">
    <property type="component" value="Unassembled WGS sequence"/>
</dbReference>
<feature type="domain" description="Glycosyl transferase family 51" evidence="2">
    <location>
        <begin position="55"/>
        <end position="215"/>
    </location>
</feature>
<protein>
    <submittedName>
        <fullName evidence="3">Biosynthetic peptidoglycan transglycosylase</fullName>
    </submittedName>
</protein>
<comment type="caution">
    <text evidence="3">The sequence shown here is derived from an EMBL/GenBank/DDBJ whole genome shotgun (WGS) entry which is preliminary data.</text>
</comment>
<evidence type="ECO:0000313" key="4">
    <source>
        <dbReference type="Proteomes" id="UP001529421"/>
    </source>
</evidence>
<keyword evidence="4" id="KW-1185">Reference proteome</keyword>
<dbReference type="PANTHER" id="PTHR32282">
    <property type="entry name" value="BINDING PROTEIN TRANSPEPTIDASE, PUTATIVE-RELATED"/>
    <property type="match status" value="1"/>
</dbReference>
<dbReference type="Pfam" id="PF00912">
    <property type="entry name" value="Transgly"/>
    <property type="match status" value="1"/>
</dbReference>
<name>A0ABT7VA34_9ACTN</name>